<evidence type="ECO:0000256" key="1">
    <source>
        <dbReference type="SAM" id="MobiDB-lite"/>
    </source>
</evidence>
<proteinExistence type="predicted"/>
<sequence>MRLDSGSMISQPLPNSDYNKNSTVNQMPVVQDGNKKDFVLQQEKVVNTKEVDTVVKQMNEFLDPLRTNLKFEFHEELNEYYVTVVNPLTDEVIKEIPPKKMLDMYAKMAEFMGLLIDEKI</sequence>
<organism evidence="2 3">
    <name type="scientific">Ornithinibacillus salinisoli</name>
    <dbReference type="NCBI Taxonomy" id="1848459"/>
    <lineage>
        <taxon>Bacteria</taxon>
        <taxon>Bacillati</taxon>
        <taxon>Bacillota</taxon>
        <taxon>Bacilli</taxon>
        <taxon>Bacillales</taxon>
        <taxon>Bacillaceae</taxon>
        <taxon>Ornithinibacillus</taxon>
    </lineage>
</organism>
<evidence type="ECO:0000313" key="3">
    <source>
        <dbReference type="Proteomes" id="UP001597383"/>
    </source>
</evidence>
<keyword evidence="3" id="KW-1185">Reference proteome</keyword>
<keyword evidence="2" id="KW-0969">Cilium</keyword>
<dbReference type="RefSeq" id="WP_377557600.1">
    <property type="nucleotide sequence ID" value="NZ_JBHUHQ010000016.1"/>
</dbReference>
<dbReference type="EMBL" id="JBHUHQ010000016">
    <property type="protein sequence ID" value="MFD2044995.1"/>
    <property type="molecule type" value="Genomic_DNA"/>
</dbReference>
<dbReference type="Pfam" id="PF03646">
    <property type="entry name" value="FlaG"/>
    <property type="match status" value="1"/>
</dbReference>
<protein>
    <submittedName>
        <fullName evidence="2">Flagellar protein FlaG</fullName>
    </submittedName>
</protein>
<accession>A0ABW4W2K1</accession>
<dbReference type="SUPFAM" id="SSF160214">
    <property type="entry name" value="FlaG-like"/>
    <property type="match status" value="1"/>
</dbReference>
<dbReference type="Gene3D" id="3.30.160.170">
    <property type="entry name" value="FlaG-like"/>
    <property type="match status" value="1"/>
</dbReference>
<reference evidence="3" key="1">
    <citation type="journal article" date="2019" name="Int. J. Syst. Evol. Microbiol.">
        <title>The Global Catalogue of Microorganisms (GCM) 10K type strain sequencing project: providing services to taxonomists for standard genome sequencing and annotation.</title>
        <authorList>
            <consortium name="The Broad Institute Genomics Platform"/>
            <consortium name="The Broad Institute Genome Sequencing Center for Infectious Disease"/>
            <person name="Wu L."/>
            <person name="Ma J."/>
        </authorList>
    </citation>
    <scope>NUCLEOTIDE SEQUENCE [LARGE SCALE GENOMIC DNA]</scope>
    <source>
        <strain evidence="3">R28</strain>
    </source>
</reference>
<evidence type="ECO:0000313" key="2">
    <source>
        <dbReference type="EMBL" id="MFD2044995.1"/>
    </source>
</evidence>
<dbReference type="PANTHER" id="PTHR37166:SF1">
    <property type="entry name" value="PROTEIN FLAG"/>
    <property type="match status" value="1"/>
</dbReference>
<keyword evidence="2" id="KW-0282">Flagellum</keyword>
<dbReference type="NCBIfam" id="NF005834">
    <property type="entry name" value="PRK07738.1"/>
    <property type="match status" value="1"/>
</dbReference>
<dbReference type="Proteomes" id="UP001597383">
    <property type="component" value="Unassembled WGS sequence"/>
</dbReference>
<dbReference type="PANTHER" id="PTHR37166">
    <property type="entry name" value="PROTEIN FLAG"/>
    <property type="match status" value="1"/>
</dbReference>
<feature type="compositionally biased region" description="Polar residues" evidence="1">
    <location>
        <begin position="7"/>
        <end position="24"/>
    </location>
</feature>
<dbReference type="InterPro" id="IPR035924">
    <property type="entry name" value="FlaG-like_sf"/>
</dbReference>
<keyword evidence="2" id="KW-0966">Cell projection</keyword>
<gene>
    <name evidence="2" type="primary">flaG</name>
    <name evidence="2" type="ORF">ACFSJF_11995</name>
</gene>
<dbReference type="InterPro" id="IPR005186">
    <property type="entry name" value="FlaG"/>
</dbReference>
<name>A0ABW4W2K1_9BACI</name>
<comment type="caution">
    <text evidence="2">The sequence shown here is derived from an EMBL/GenBank/DDBJ whole genome shotgun (WGS) entry which is preliminary data.</text>
</comment>
<feature type="region of interest" description="Disordered" evidence="1">
    <location>
        <begin position="1"/>
        <end position="24"/>
    </location>
</feature>